<accession>A0A438JNW4</accession>
<dbReference type="AlphaFoldDB" id="A0A438JNW4"/>
<dbReference type="PROSITE" id="PS51257">
    <property type="entry name" value="PROKAR_LIPOPROTEIN"/>
    <property type="match status" value="1"/>
</dbReference>
<reference evidence="1 2" key="1">
    <citation type="journal article" date="2018" name="PLoS Genet.">
        <title>Population sequencing reveals clonal diversity and ancestral inbreeding in the grapevine cultivar Chardonnay.</title>
        <authorList>
            <person name="Roach M.J."/>
            <person name="Johnson D.L."/>
            <person name="Bohlmann J."/>
            <person name="van Vuuren H.J."/>
            <person name="Jones S.J."/>
            <person name="Pretorius I.S."/>
            <person name="Schmidt S.A."/>
            <person name="Borneman A.R."/>
        </authorList>
    </citation>
    <scope>NUCLEOTIDE SEQUENCE [LARGE SCALE GENOMIC DNA]</scope>
    <source>
        <strain evidence="2">cv. Chardonnay</strain>
        <tissue evidence="1">Leaf</tissue>
    </source>
</reference>
<proteinExistence type="predicted"/>
<dbReference type="EMBL" id="QGNW01000034">
    <property type="protein sequence ID" value="RVX10615.1"/>
    <property type="molecule type" value="Genomic_DNA"/>
</dbReference>
<sequence length="262" mass="28236">MGSRCGRTFCTIGVTIGSGCASQVVAVGGLGLLGSCGPSFARIEFDNWGLLSRCLFAKKCVESKLFMRSSGILTLALALSLLPSLLNANDGEAPSTKPGCVVPRFLLLTFRSLGGESVVVVRLPTVFFRWLGTIQNYLPLLYQMNGFGKVWPFFPVTESAKIPTDGAMLRPRVPGVRTGCPDTPFDGFVSHGKRDKSIGLFLGGGTWAMVDCYDDVQDSLTSVNDSDKTYPDSICRSSGMRYGGRPDVMFVSVVCLSLRESR</sequence>
<evidence type="ECO:0000313" key="1">
    <source>
        <dbReference type="EMBL" id="RVX10615.1"/>
    </source>
</evidence>
<protein>
    <submittedName>
        <fullName evidence="1">Uncharacterized protein</fullName>
    </submittedName>
</protein>
<evidence type="ECO:0000313" key="2">
    <source>
        <dbReference type="Proteomes" id="UP000288805"/>
    </source>
</evidence>
<name>A0A438JNW4_VITVI</name>
<dbReference type="Proteomes" id="UP000288805">
    <property type="component" value="Unassembled WGS sequence"/>
</dbReference>
<comment type="caution">
    <text evidence="1">The sequence shown here is derived from an EMBL/GenBank/DDBJ whole genome shotgun (WGS) entry which is preliminary data.</text>
</comment>
<organism evidence="1 2">
    <name type="scientific">Vitis vinifera</name>
    <name type="common">Grape</name>
    <dbReference type="NCBI Taxonomy" id="29760"/>
    <lineage>
        <taxon>Eukaryota</taxon>
        <taxon>Viridiplantae</taxon>
        <taxon>Streptophyta</taxon>
        <taxon>Embryophyta</taxon>
        <taxon>Tracheophyta</taxon>
        <taxon>Spermatophyta</taxon>
        <taxon>Magnoliopsida</taxon>
        <taxon>eudicotyledons</taxon>
        <taxon>Gunneridae</taxon>
        <taxon>Pentapetalae</taxon>
        <taxon>rosids</taxon>
        <taxon>Vitales</taxon>
        <taxon>Vitaceae</taxon>
        <taxon>Viteae</taxon>
        <taxon>Vitis</taxon>
    </lineage>
</organism>
<gene>
    <name evidence="1" type="ORF">CK203_016868</name>
</gene>